<sequence>MGNMGRKLRRMLVFLLIMMKEPNQPEADCINPSRPVCTYREKVWCKRDGSNLFTGIKNRFALNNPTVTVMTNNQAGQGQSHAITESHTNTTAMAQVSGHDHQYEDVDNLKGQGRPQAITETKINTSEVAASRHGHQYEDVDSQHNQTGQGTSQVISETYSNTTAAIKISSNINSLYGVKGQYQAITKPNTNTTDAGKNTSGQD</sequence>
<keyword evidence="2" id="KW-0732">Signal</keyword>
<feature type="signal peptide" evidence="2">
    <location>
        <begin position="1"/>
        <end position="27"/>
    </location>
</feature>
<evidence type="ECO:0000256" key="1">
    <source>
        <dbReference type="SAM" id="MobiDB-lite"/>
    </source>
</evidence>
<name>C3Y734_BRAFL</name>
<proteinExistence type="predicted"/>
<reference evidence="3" key="1">
    <citation type="journal article" date="2008" name="Nature">
        <title>The amphioxus genome and the evolution of the chordate karyotype.</title>
        <authorList>
            <consortium name="US DOE Joint Genome Institute (JGI-PGF)"/>
            <person name="Putnam N.H."/>
            <person name="Butts T."/>
            <person name="Ferrier D.E.K."/>
            <person name="Furlong R.F."/>
            <person name="Hellsten U."/>
            <person name="Kawashima T."/>
            <person name="Robinson-Rechavi M."/>
            <person name="Shoguchi E."/>
            <person name="Terry A."/>
            <person name="Yu J.-K."/>
            <person name="Benito-Gutierrez E.L."/>
            <person name="Dubchak I."/>
            <person name="Garcia-Fernandez J."/>
            <person name="Gibson-Brown J.J."/>
            <person name="Grigoriev I.V."/>
            <person name="Horton A.C."/>
            <person name="de Jong P.J."/>
            <person name="Jurka J."/>
            <person name="Kapitonov V.V."/>
            <person name="Kohara Y."/>
            <person name="Kuroki Y."/>
            <person name="Lindquist E."/>
            <person name="Lucas S."/>
            <person name="Osoegawa K."/>
            <person name="Pennacchio L.A."/>
            <person name="Salamov A.A."/>
            <person name="Satou Y."/>
            <person name="Sauka-Spengler T."/>
            <person name="Schmutz J."/>
            <person name="Shin-I T."/>
            <person name="Toyoda A."/>
            <person name="Bronner-Fraser M."/>
            <person name="Fujiyama A."/>
            <person name="Holland L.Z."/>
            <person name="Holland P.W.H."/>
            <person name="Satoh N."/>
            <person name="Rokhsar D.S."/>
        </authorList>
    </citation>
    <scope>NUCLEOTIDE SEQUENCE [LARGE SCALE GENOMIC DNA]</scope>
    <source>
        <strain evidence="3">S238N-H82</strain>
        <tissue evidence="3">Testes</tissue>
    </source>
</reference>
<feature type="chain" id="PRO_5002934799" evidence="2">
    <location>
        <begin position="28"/>
        <end position="203"/>
    </location>
</feature>
<protein>
    <submittedName>
        <fullName evidence="3">Uncharacterized protein</fullName>
    </submittedName>
</protein>
<feature type="compositionally biased region" description="Polar residues" evidence="1">
    <location>
        <begin position="143"/>
        <end position="152"/>
    </location>
</feature>
<dbReference type="AlphaFoldDB" id="C3Y734"/>
<evidence type="ECO:0000313" key="3">
    <source>
        <dbReference type="EMBL" id="EEN64144.1"/>
    </source>
</evidence>
<accession>C3Y734</accession>
<dbReference type="EMBL" id="GG666488">
    <property type="protein sequence ID" value="EEN64144.1"/>
    <property type="molecule type" value="Genomic_DNA"/>
</dbReference>
<evidence type="ECO:0000256" key="2">
    <source>
        <dbReference type="SAM" id="SignalP"/>
    </source>
</evidence>
<gene>
    <name evidence="3" type="ORF">BRAFLDRAFT_91387</name>
</gene>
<organism>
    <name type="scientific">Branchiostoma floridae</name>
    <name type="common">Florida lancelet</name>
    <name type="synonym">Amphioxus</name>
    <dbReference type="NCBI Taxonomy" id="7739"/>
    <lineage>
        <taxon>Eukaryota</taxon>
        <taxon>Metazoa</taxon>
        <taxon>Chordata</taxon>
        <taxon>Cephalochordata</taxon>
        <taxon>Leptocardii</taxon>
        <taxon>Amphioxiformes</taxon>
        <taxon>Branchiostomatidae</taxon>
        <taxon>Branchiostoma</taxon>
    </lineage>
</organism>
<dbReference type="InParanoid" id="C3Y734"/>
<feature type="region of interest" description="Disordered" evidence="1">
    <location>
        <begin position="128"/>
        <end position="152"/>
    </location>
</feature>